<dbReference type="AlphaFoldDB" id="A0A382CFY2"/>
<feature type="domain" description="TRASH" evidence="1">
    <location>
        <begin position="159"/>
        <end position="189"/>
    </location>
</feature>
<dbReference type="SMART" id="SM00746">
    <property type="entry name" value="TRASH"/>
    <property type="match status" value="3"/>
</dbReference>
<gene>
    <name evidence="2" type="ORF">METZ01_LOCUS177962</name>
</gene>
<sequence length="192" mass="20144">MGLTPQKPVSSVRPNANRLGKNRIISTMKSKSMKWLGTLLGCLSLVAVVSTIAGPVNTKCPFSGKAINKDATYSVGFCCGNCQGKFTKDPAKFLGKVKAVAVNTTCPMSGKAVNAKFTAKHKGDVVAFCGAGCQKKFTSDPAAAIKQVKLARKTVNDKCPLSGKAIDPKKTYSVAFCCNNCAGKFKNAPAKS</sequence>
<accession>A0A382CFY2</accession>
<evidence type="ECO:0000259" key="1">
    <source>
        <dbReference type="SMART" id="SM00746"/>
    </source>
</evidence>
<reference evidence="2" key="1">
    <citation type="submission" date="2018-05" db="EMBL/GenBank/DDBJ databases">
        <authorList>
            <person name="Lanie J.A."/>
            <person name="Ng W.-L."/>
            <person name="Kazmierczak K.M."/>
            <person name="Andrzejewski T.M."/>
            <person name="Davidsen T.M."/>
            <person name="Wayne K.J."/>
            <person name="Tettelin H."/>
            <person name="Glass J.I."/>
            <person name="Rusch D."/>
            <person name="Podicherti R."/>
            <person name="Tsui H.-C.T."/>
            <person name="Winkler M.E."/>
        </authorList>
    </citation>
    <scope>NUCLEOTIDE SEQUENCE</scope>
</reference>
<feature type="domain" description="TRASH" evidence="1">
    <location>
        <begin position="106"/>
        <end position="141"/>
    </location>
</feature>
<feature type="domain" description="TRASH" evidence="1">
    <location>
        <begin position="60"/>
        <end position="90"/>
    </location>
</feature>
<evidence type="ECO:0000313" key="2">
    <source>
        <dbReference type="EMBL" id="SVB25108.1"/>
    </source>
</evidence>
<organism evidence="2">
    <name type="scientific">marine metagenome</name>
    <dbReference type="NCBI Taxonomy" id="408172"/>
    <lineage>
        <taxon>unclassified sequences</taxon>
        <taxon>metagenomes</taxon>
        <taxon>ecological metagenomes</taxon>
    </lineage>
</organism>
<name>A0A382CFY2_9ZZZZ</name>
<feature type="non-terminal residue" evidence="2">
    <location>
        <position position="192"/>
    </location>
</feature>
<protein>
    <recommendedName>
        <fullName evidence="1">TRASH domain-containing protein</fullName>
    </recommendedName>
</protein>
<dbReference type="EMBL" id="UINC01034369">
    <property type="protein sequence ID" value="SVB25108.1"/>
    <property type="molecule type" value="Genomic_DNA"/>
</dbReference>
<proteinExistence type="predicted"/>
<dbReference type="InterPro" id="IPR011017">
    <property type="entry name" value="TRASH_dom"/>
</dbReference>